<accession>A0AA36BF18</accession>
<evidence type="ECO:0000313" key="2">
    <source>
        <dbReference type="EMBL" id="CAI9733215.1"/>
    </source>
</evidence>
<keyword evidence="1" id="KW-0812">Transmembrane</keyword>
<evidence type="ECO:0000313" key="3">
    <source>
        <dbReference type="Proteomes" id="UP001162480"/>
    </source>
</evidence>
<keyword evidence="3" id="KW-1185">Reference proteome</keyword>
<gene>
    <name evidence="2" type="ORF">OCTVUL_1B000900</name>
</gene>
<sequence>MQPLPYRDANLNKHAIQELGLEAVMHPRYPPANDDPPYTYLLSTAKSSPLPKGEFLKLVFLFYFITILLHILVRYILY</sequence>
<protein>
    <submittedName>
        <fullName evidence="2">Uncharacterized protein</fullName>
    </submittedName>
</protein>
<keyword evidence="1" id="KW-1133">Transmembrane helix</keyword>
<dbReference type="AlphaFoldDB" id="A0AA36BF18"/>
<keyword evidence="1" id="KW-0472">Membrane</keyword>
<dbReference type="EMBL" id="OX597827">
    <property type="protein sequence ID" value="CAI9733215.1"/>
    <property type="molecule type" value="Genomic_DNA"/>
</dbReference>
<proteinExistence type="predicted"/>
<dbReference type="Proteomes" id="UP001162480">
    <property type="component" value="Chromosome 14"/>
</dbReference>
<organism evidence="2 3">
    <name type="scientific">Octopus vulgaris</name>
    <name type="common">Common octopus</name>
    <dbReference type="NCBI Taxonomy" id="6645"/>
    <lineage>
        <taxon>Eukaryota</taxon>
        <taxon>Metazoa</taxon>
        <taxon>Spiralia</taxon>
        <taxon>Lophotrochozoa</taxon>
        <taxon>Mollusca</taxon>
        <taxon>Cephalopoda</taxon>
        <taxon>Coleoidea</taxon>
        <taxon>Octopodiformes</taxon>
        <taxon>Octopoda</taxon>
        <taxon>Incirrata</taxon>
        <taxon>Octopodidae</taxon>
        <taxon>Octopus</taxon>
    </lineage>
</organism>
<feature type="transmembrane region" description="Helical" evidence="1">
    <location>
        <begin position="55"/>
        <end position="77"/>
    </location>
</feature>
<reference evidence="2" key="1">
    <citation type="submission" date="2023-08" db="EMBL/GenBank/DDBJ databases">
        <authorList>
            <person name="Alioto T."/>
            <person name="Alioto T."/>
            <person name="Gomez Garrido J."/>
        </authorList>
    </citation>
    <scope>NUCLEOTIDE SEQUENCE</scope>
</reference>
<name>A0AA36BF18_OCTVU</name>
<evidence type="ECO:0000256" key="1">
    <source>
        <dbReference type="SAM" id="Phobius"/>
    </source>
</evidence>